<dbReference type="GO" id="GO:0016779">
    <property type="term" value="F:nucleotidyltransferase activity"/>
    <property type="evidence" value="ECO:0007669"/>
    <property type="project" value="UniProtKB-ARBA"/>
</dbReference>
<accession>A0A023WNX5</accession>
<dbReference type="PATRIC" id="fig|316.97.peg.834"/>
<reference evidence="3 4" key="1">
    <citation type="submission" date="2014-03" db="EMBL/GenBank/DDBJ databases">
        <title>Complete genome sequence of Pseudomonas stutzeri 19SMN4.</title>
        <authorList>
            <person name="Brunet-Galmes I."/>
            <person name="Nogales B."/>
            <person name="Busquets A."/>
            <person name="Pena A."/>
            <person name="Gomila M."/>
            <person name="Garcia-Valdes E."/>
            <person name="Lalucat J."/>
            <person name="Bennasar A."/>
            <person name="Bosch R."/>
        </authorList>
    </citation>
    <scope>NUCLEOTIDE SEQUENCE [LARGE SCALE GENOMIC DNA]</scope>
    <source>
        <strain evidence="3 4">19SMN4</strain>
    </source>
</reference>
<evidence type="ECO:0000259" key="2">
    <source>
        <dbReference type="Pfam" id="PF12804"/>
    </source>
</evidence>
<evidence type="ECO:0000313" key="3">
    <source>
        <dbReference type="EMBL" id="AHY41686.1"/>
    </source>
</evidence>
<evidence type="ECO:0000256" key="1">
    <source>
        <dbReference type="ARBA" id="ARBA00022842"/>
    </source>
</evidence>
<proteinExistence type="predicted"/>
<name>A0A023WNX5_STUST</name>
<organism evidence="3 4">
    <name type="scientific">Stutzerimonas stutzeri</name>
    <name type="common">Pseudomonas stutzeri</name>
    <dbReference type="NCBI Taxonomy" id="316"/>
    <lineage>
        <taxon>Bacteria</taxon>
        <taxon>Pseudomonadati</taxon>
        <taxon>Pseudomonadota</taxon>
        <taxon>Gammaproteobacteria</taxon>
        <taxon>Pseudomonadales</taxon>
        <taxon>Pseudomonadaceae</taxon>
        <taxon>Stutzerimonas</taxon>
    </lineage>
</organism>
<dbReference type="Proteomes" id="UP000025238">
    <property type="component" value="Chromosome"/>
</dbReference>
<dbReference type="Gene3D" id="3.90.550.10">
    <property type="entry name" value="Spore Coat Polysaccharide Biosynthesis Protein SpsA, Chain A"/>
    <property type="match status" value="1"/>
</dbReference>
<sequence length="196" mass="20453">MPEQGVCAIVLAAGQGSRYRAAGGADKLLAASLAAASSPPVLAATLANLRGVAERLLVVTRADNLPLRDWLSANAADCEVLALETRGLGHSLAQAVAHAPAGRGWLVALADMPYVQPRALREIAAAIREDNLVVPTYDGRPGHPRGIGSAHRDALLQLDGDRGAQALFAAHPVLELALNDPGVLQDIDHPDDRRPS</sequence>
<dbReference type="KEGG" id="pstu:UIB01_04090"/>
<evidence type="ECO:0000313" key="4">
    <source>
        <dbReference type="Proteomes" id="UP000025238"/>
    </source>
</evidence>
<dbReference type="EMBL" id="CP007509">
    <property type="protein sequence ID" value="AHY41686.1"/>
    <property type="molecule type" value="Genomic_DNA"/>
</dbReference>
<dbReference type="CDD" id="cd04182">
    <property type="entry name" value="GT_2_like_f"/>
    <property type="match status" value="1"/>
</dbReference>
<dbReference type="AlphaFoldDB" id="A0A023WNX5"/>
<dbReference type="InterPro" id="IPR025877">
    <property type="entry name" value="MobA-like_NTP_Trfase"/>
</dbReference>
<dbReference type="PANTHER" id="PTHR43777">
    <property type="entry name" value="MOLYBDENUM COFACTOR CYTIDYLYLTRANSFERASE"/>
    <property type="match status" value="1"/>
</dbReference>
<dbReference type="InterPro" id="IPR029044">
    <property type="entry name" value="Nucleotide-diphossugar_trans"/>
</dbReference>
<dbReference type="SUPFAM" id="SSF53448">
    <property type="entry name" value="Nucleotide-diphospho-sugar transferases"/>
    <property type="match status" value="1"/>
</dbReference>
<feature type="domain" description="MobA-like NTP transferase" evidence="2">
    <location>
        <begin position="8"/>
        <end position="171"/>
    </location>
</feature>
<protein>
    <submittedName>
        <fullName evidence="3">Molybdopterin-guanine dinucleotide biosynthesis protein MobA</fullName>
    </submittedName>
</protein>
<dbReference type="PANTHER" id="PTHR43777:SF1">
    <property type="entry name" value="MOLYBDENUM COFACTOR CYTIDYLYLTRANSFERASE"/>
    <property type="match status" value="1"/>
</dbReference>
<gene>
    <name evidence="3" type="ORF">UIB01_04090</name>
</gene>
<keyword evidence="1" id="KW-0460">Magnesium</keyword>
<dbReference type="OrthoDB" id="5298023at2"/>
<dbReference type="Pfam" id="PF12804">
    <property type="entry name" value="NTP_transf_3"/>
    <property type="match status" value="1"/>
</dbReference>